<dbReference type="Proteomes" id="UP000789390">
    <property type="component" value="Unassembled WGS sequence"/>
</dbReference>
<accession>A0A8J2WGV3</accession>
<organism evidence="1 2">
    <name type="scientific">Daphnia galeata</name>
    <dbReference type="NCBI Taxonomy" id="27404"/>
    <lineage>
        <taxon>Eukaryota</taxon>
        <taxon>Metazoa</taxon>
        <taxon>Ecdysozoa</taxon>
        <taxon>Arthropoda</taxon>
        <taxon>Crustacea</taxon>
        <taxon>Branchiopoda</taxon>
        <taxon>Diplostraca</taxon>
        <taxon>Cladocera</taxon>
        <taxon>Anomopoda</taxon>
        <taxon>Daphniidae</taxon>
        <taxon>Daphnia</taxon>
    </lineage>
</organism>
<evidence type="ECO:0008006" key="3">
    <source>
        <dbReference type="Google" id="ProtNLM"/>
    </source>
</evidence>
<dbReference type="EMBL" id="CAKKLH010000051">
    <property type="protein sequence ID" value="CAH0101092.1"/>
    <property type="molecule type" value="Genomic_DNA"/>
</dbReference>
<proteinExistence type="predicted"/>
<gene>
    <name evidence="1" type="ORF">DGAL_LOCUS3393</name>
</gene>
<dbReference type="PANTHER" id="PTHR20956">
    <property type="entry name" value="HEH2P"/>
    <property type="match status" value="1"/>
</dbReference>
<reference evidence="1" key="1">
    <citation type="submission" date="2021-11" db="EMBL/GenBank/DDBJ databases">
        <authorList>
            <person name="Schell T."/>
        </authorList>
    </citation>
    <scope>NUCLEOTIDE SEQUENCE</scope>
    <source>
        <strain evidence="1">M5</strain>
    </source>
</reference>
<dbReference type="PANTHER" id="PTHR20956:SF12">
    <property type="entry name" value="FLYWCH-TYPE DOMAIN-CONTAINING PROTEIN"/>
    <property type="match status" value="1"/>
</dbReference>
<dbReference type="AlphaFoldDB" id="A0A8J2WGV3"/>
<protein>
    <recommendedName>
        <fullName evidence="3">FLYWCH-type domain-containing protein</fullName>
    </recommendedName>
</protein>
<name>A0A8J2WGV3_9CRUS</name>
<evidence type="ECO:0000313" key="2">
    <source>
        <dbReference type="Proteomes" id="UP000789390"/>
    </source>
</evidence>
<keyword evidence="2" id="KW-1185">Reference proteome</keyword>
<evidence type="ECO:0000313" key="1">
    <source>
        <dbReference type="EMBL" id="CAH0101092.1"/>
    </source>
</evidence>
<sequence>MRWKLVYKAGKKLSNILVDRKYGYKFGVWKVLSNGILYRCNHRPQLNPCKCTVLQSGSMQSSSEEFTLIPAQNKQISMSR</sequence>
<dbReference type="OrthoDB" id="10029846at2759"/>
<comment type="caution">
    <text evidence="1">The sequence shown here is derived from an EMBL/GenBank/DDBJ whole genome shotgun (WGS) entry which is preliminary data.</text>
</comment>